<accession>A0ABP6WJE9</accession>
<keyword evidence="4" id="KW-1185">Reference proteome</keyword>
<keyword evidence="2" id="KW-0472">Membrane</keyword>
<dbReference type="EMBL" id="BAAAYR010000001">
    <property type="protein sequence ID" value="GAA3552155.1"/>
    <property type="molecule type" value="Genomic_DNA"/>
</dbReference>
<feature type="compositionally biased region" description="Basic and acidic residues" evidence="1">
    <location>
        <begin position="63"/>
        <end position="74"/>
    </location>
</feature>
<evidence type="ECO:0000256" key="2">
    <source>
        <dbReference type="SAM" id="Phobius"/>
    </source>
</evidence>
<feature type="compositionally biased region" description="Low complexity" evidence="1">
    <location>
        <begin position="34"/>
        <end position="43"/>
    </location>
</feature>
<name>A0ABP6WJE9_9ACTN</name>
<feature type="compositionally biased region" description="Low complexity" evidence="1">
    <location>
        <begin position="12"/>
        <end position="21"/>
    </location>
</feature>
<reference evidence="4" key="1">
    <citation type="journal article" date="2019" name="Int. J. Syst. Evol. Microbiol.">
        <title>The Global Catalogue of Microorganisms (GCM) 10K type strain sequencing project: providing services to taxonomists for standard genome sequencing and annotation.</title>
        <authorList>
            <consortium name="The Broad Institute Genomics Platform"/>
            <consortium name="The Broad Institute Genome Sequencing Center for Infectious Disease"/>
            <person name="Wu L."/>
            <person name="Ma J."/>
        </authorList>
    </citation>
    <scope>NUCLEOTIDE SEQUENCE [LARGE SCALE GENOMIC DNA]</scope>
    <source>
        <strain evidence="4">JCM 16540</strain>
    </source>
</reference>
<protein>
    <submittedName>
        <fullName evidence="3">Uncharacterized protein</fullName>
    </submittedName>
</protein>
<feature type="transmembrane region" description="Helical" evidence="2">
    <location>
        <begin position="86"/>
        <end position="107"/>
    </location>
</feature>
<organism evidence="3 4">
    <name type="scientific">Microlunatus spumicola</name>
    <dbReference type="NCBI Taxonomy" id="81499"/>
    <lineage>
        <taxon>Bacteria</taxon>
        <taxon>Bacillati</taxon>
        <taxon>Actinomycetota</taxon>
        <taxon>Actinomycetes</taxon>
        <taxon>Propionibacteriales</taxon>
        <taxon>Propionibacteriaceae</taxon>
        <taxon>Microlunatus</taxon>
    </lineage>
</organism>
<sequence length="108" mass="11792">MVSPGSGRARKMSSSPRASAARTRDEDRKKRRPAAAAREGPARSGWHVRRRPVPREPSGAHDPSPRVDESDEKFRFRPTIRAKRSYALQVPGVTALLLVAAGLVLALA</sequence>
<keyword evidence="2" id="KW-0812">Transmembrane</keyword>
<evidence type="ECO:0000256" key="1">
    <source>
        <dbReference type="SAM" id="MobiDB-lite"/>
    </source>
</evidence>
<evidence type="ECO:0000313" key="4">
    <source>
        <dbReference type="Proteomes" id="UP001500767"/>
    </source>
</evidence>
<proteinExistence type="predicted"/>
<evidence type="ECO:0000313" key="3">
    <source>
        <dbReference type="EMBL" id="GAA3552155.1"/>
    </source>
</evidence>
<comment type="caution">
    <text evidence="3">The sequence shown here is derived from an EMBL/GenBank/DDBJ whole genome shotgun (WGS) entry which is preliminary data.</text>
</comment>
<feature type="region of interest" description="Disordered" evidence="1">
    <location>
        <begin position="1"/>
        <end position="74"/>
    </location>
</feature>
<keyword evidence="2" id="KW-1133">Transmembrane helix</keyword>
<dbReference type="Proteomes" id="UP001500767">
    <property type="component" value="Unassembled WGS sequence"/>
</dbReference>
<gene>
    <name evidence="3" type="ORF">GCM10022197_03890</name>
</gene>